<dbReference type="AlphaFoldDB" id="A0A061DBD2"/>
<protein>
    <submittedName>
        <fullName evidence="1">Uncharacterized protein</fullName>
    </submittedName>
</protein>
<dbReference type="Proteomes" id="UP000033188">
    <property type="component" value="Chromosome 4"/>
</dbReference>
<gene>
    <name evidence="1" type="ORF">BBBOND_0403210</name>
</gene>
<keyword evidence="2" id="KW-1185">Reference proteome</keyword>
<name>A0A061DBD2_BABBI</name>
<dbReference type="KEGG" id="bbig:BBBOND_0403210"/>
<accession>A0A061DBD2</accession>
<dbReference type="GeneID" id="24566374"/>
<reference evidence="2" key="1">
    <citation type="journal article" date="2014" name="Nucleic Acids Res.">
        <title>The evolutionary dynamics of variant antigen genes in Babesia reveal a history of genomic innovation underlying host-parasite interaction.</title>
        <authorList>
            <person name="Jackson A.P."/>
            <person name="Otto T.D."/>
            <person name="Darby A."/>
            <person name="Ramaprasad A."/>
            <person name="Xia D."/>
            <person name="Echaide I.E."/>
            <person name="Farber M."/>
            <person name="Gahlot S."/>
            <person name="Gamble J."/>
            <person name="Gupta D."/>
            <person name="Gupta Y."/>
            <person name="Jackson L."/>
            <person name="Malandrin L."/>
            <person name="Malas T.B."/>
            <person name="Moussa E."/>
            <person name="Nair M."/>
            <person name="Reid A.J."/>
            <person name="Sanders M."/>
            <person name="Sharma J."/>
            <person name="Tracey A."/>
            <person name="Quail M.A."/>
            <person name="Weir W."/>
            <person name="Wastling J.M."/>
            <person name="Hall N."/>
            <person name="Willadsen P."/>
            <person name="Lingelbach K."/>
            <person name="Shiels B."/>
            <person name="Tait A."/>
            <person name="Berriman M."/>
            <person name="Allred D.R."/>
            <person name="Pain A."/>
        </authorList>
    </citation>
    <scope>NUCLEOTIDE SEQUENCE [LARGE SCALE GENOMIC DNA]</scope>
    <source>
        <strain evidence="2">Bond</strain>
    </source>
</reference>
<organism evidence="1 2">
    <name type="scientific">Babesia bigemina</name>
    <dbReference type="NCBI Taxonomy" id="5866"/>
    <lineage>
        <taxon>Eukaryota</taxon>
        <taxon>Sar</taxon>
        <taxon>Alveolata</taxon>
        <taxon>Apicomplexa</taxon>
        <taxon>Aconoidasida</taxon>
        <taxon>Piroplasmida</taxon>
        <taxon>Babesiidae</taxon>
        <taxon>Babesia</taxon>
    </lineage>
</organism>
<evidence type="ECO:0000313" key="1">
    <source>
        <dbReference type="EMBL" id="CDR97833.1"/>
    </source>
</evidence>
<dbReference type="RefSeq" id="XP_012770019.1">
    <property type="nucleotide sequence ID" value="XM_012914565.1"/>
</dbReference>
<evidence type="ECO:0000313" key="2">
    <source>
        <dbReference type="Proteomes" id="UP000033188"/>
    </source>
</evidence>
<sequence length="67" mass="7370">MADIDAINVDSFDGGLLKQVIIKNCSWYATESMLTRRVRQSASPSISKIRAAPLAIHLITNFLPVNP</sequence>
<dbReference type="EMBL" id="LK391710">
    <property type="protein sequence ID" value="CDR97833.1"/>
    <property type="molecule type" value="Genomic_DNA"/>
</dbReference>
<proteinExistence type="predicted"/>
<dbReference type="VEuPathDB" id="PiroplasmaDB:BBBOND_0403210"/>